<evidence type="ECO:0000313" key="3">
    <source>
        <dbReference type="Proteomes" id="UP000287651"/>
    </source>
</evidence>
<dbReference type="Proteomes" id="UP000287651">
    <property type="component" value="Unassembled WGS sequence"/>
</dbReference>
<comment type="caution">
    <text evidence="2">The sequence shown here is derived from an EMBL/GenBank/DDBJ whole genome shotgun (WGS) entry which is preliminary data.</text>
</comment>
<dbReference type="AlphaFoldDB" id="A0A427APP2"/>
<feature type="region of interest" description="Disordered" evidence="1">
    <location>
        <begin position="98"/>
        <end position="120"/>
    </location>
</feature>
<reference evidence="2 3" key="1">
    <citation type="journal article" date="2014" name="Agronomy (Basel)">
        <title>A Draft Genome Sequence for Ensete ventricosum, the Drought-Tolerant Tree Against Hunger.</title>
        <authorList>
            <person name="Harrison J."/>
            <person name="Moore K.A."/>
            <person name="Paszkiewicz K."/>
            <person name="Jones T."/>
            <person name="Grant M."/>
            <person name="Ambacheew D."/>
            <person name="Muzemil S."/>
            <person name="Studholme D.J."/>
        </authorList>
    </citation>
    <scope>NUCLEOTIDE SEQUENCE [LARGE SCALE GENOMIC DNA]</scope>
</reference>
<evidence type="ECO:0000313" key="2">
    <source>
        <dbReference type="EMBL" id="RRT78196.1"/>
    </source>
</evidence>
<gene>
    <name evidence="2" type="ORF">B296_00027456</name>
</gene>
<proteinExistence type="predicted"/>
<accession>A0A427APP2</accession>
<feature type="compositionally biased region" description="Polar residues" evidence="1">
    <location>
        <begin position="29"/>
        <end position="39"/>
    </location>
</feature>
<dbReference type="EMBL" id="AMZH03001737">
    <property type="protein sequence ID" value="RRT78196.1"/>
    <property type="molecule type" value="Genomic_DNA"/>
</dbReference>
<evidence type="ECO:0000256" key="1">
    <source>
        <dbReference type="SAM" id="MobiDB-lite"/>
    </source>
</evidence>
<feature type="compositionally biased region" description="Polar residues" evidence="1">
    <location>
        <begin position="106"/>
        <end position="120"/>
    </location>
</feature>
<feature type="region of interest" description="Disordered" evidence="1">
    <location>
        <begin position="29"/>
        <end position="65"/>
    </location>
</feature>
<name>A0A427APP2_ENSVE</name>
<sequence length="120" mass="12968">MRPTFGNHEEAVRPIRVVLSKTSLASTELYSDGHLSSDQGEGAVEDTQPSERSQGAARPGQGPIEKQIDVIIEGPTYEGVSTSGQRAYTWAIVEKRPAKPMGPISPSKQATLNTLTMMTR</sequence>
<protein>
    <submittedName>
        <fullName evidence="2">Uncharacterized protein</fullName>
    </submittedName>
</protein>
<organism evidence="2 3">
    <name type="scientific">Ensete ventricosum</name>
    <name type="common">Abyssinian banana</name>
    <name type="synonym">Musa ensete</name>
    <dbReference type="NCBI Taxonomy" id="4639"/>
    <lineage>
        <taxon>Eukaryota</taxon>
        <taxon>Viridiplantae</taxon>
        <taxon>Streptophyta</taxon>
        <taxon>Embryophyta</taxon>
        <taxon>Tracheophyta</taxon>
        <taxon>Spermatophyta</taxon>
        <taxon>Magnoliopsida</taxon>
        <taxon>Liliopsida</taxon>
        <taxon>Zingiberales</taxon>
        <taxon>Musaceae</taxon>
        <taxon>Ensete</taxon>
    </lineage>
</organism>